<sequence length="70" mass="7006">MGTEPESASGFGAGASEEDGLCVAAGPAAVGSRWALPLPDSQATAAAMVSRTVTTRATMAMRRLADQPTP</sequence>
<keyword evidence="2" id="KW-1185">Reference proteome</keyword>
<evidence type="ECO:0000313" key="2">
    <source>
        <dbReference type="Proteomes" id="UP000649259"/>
    </source>
</evidence>
<evidence type="ECO:0000313" key="1">
    <source>
        <dbReference type="EMBL" id="GHI64452.1"/>
    </source>
</evidence>
<dbReference type="Proteomes" id="UP000649259">
    <property type="component" value="Unassembled WGS sequence"/>
</dbReference>
<proteinExistence type="predicted"/>
<dbReference type="EMBL" id="BNEB01000005">
    <property type="protein sequence ID" value="GHI64452.1"/>
    <property type="molecule type" value="Genomic_DNA"/>
</dbReference>
<organism evidence="1 2">
    <name type="scientific">Streptomyces asoensis</name>
    <dbReference type="NCBI Taxonomy" id="249586"/>
    <lineage>
        <taxon>Bacteria</taxon>
        <taxon>Bacillati</taxon>
        <taxon>Actinomycetota</taxon>
        <taxon>Actinomycetes</taxon>
        <taxon>Kitasatosporales</taxon>
        <taxon>Streptomycetaceae</taxon>
        <taxon>Streptomyces</taxon>
    </lineage>
</organism>
<accession>A0ABQ3S8I8</accession>
<comment type="caution">
    <text evidence="1">The sequence shown here is derived from an EMBL/GenBank/DDBJ whole genome shotgun (WGS) entry which is preliminary data.</text>
</comment>
<gene>
    <name evidence="1" type="ORF">Saso_61020</name>
</gene>
<evidence type="ECO:0008006" key="3">
    <source>
        <dbReference type="Google" id="ProtNLM"/>
    </source>
</evidence>
<name>A0ABQ3S8I8_9ACTN</name>
<reference evidence="2" key="1">
    <citation type="submission" date="2023-07" db="EMBL/GenBank/DDBJ databases">
        <title>Whole genome shotgun sequence of Streptomyces cacaoi subsp. asoensis NBRC 13813.</title>
        <authorList>
            <person name="Komaki H."/>
            <person name="Tamura T."/>
        </authorList>
    </citation>
    <scope>NUCLEOTIDE SEQUENCE [LARGE SCALE GENOMIC DNA]</scope>
    <source>
        <strain evidence="2">NBRC 13813</strain>
    </source>
</reference>
<protein>
    <recommendedName>
        <fullName evidence="3">DUF397 domain-containing protein</fullName>
    </recommendedName>
</protein>